<reference evidence="7 8" key="1">
    <citation type="submission" date="2012-11" db="EMBL/GenBank/DDBJ databases">
        <title>Whole genome sequence of Acidisphaera rubrifaciens HS-AP3.</title>
        <authorList>
            <person name="Azuma Y."/>
            <person name="Higashiura N."/>
            <person name="Hirakawa H."/>
            <person name="Matsushita K."/>
        </authorList>
    </citation>
    <scope>NUCLEOTIDE SEQUENCE [LARGE SCALE GENOMIC DNA]</scope>
    <source>
        <strain evidence="7 8">HS-AP3</strain>
    </source>
</reference>
<dbReference type="InterPro" id="IPR029056">
    <property type="entry name" value="Ribokinase-like"/>
</dbReference>
<evidence type="ECO:0000313" key="7">
    <source>
        <dbReference type="EMBL" id="GAN76714.1"/>
    </source>
</evidence>
<evidence type="ECO:0000256" key="1">
    <source>
        <dbReference type="ARBA" id="ARBA00012104"/>
    </source>
</evidence>
<dbReference type="NCBIfam" id="TIGR00687">
    <property type="entry name" value="pyridox_kin"/>
    <property type="match status" value="1"/>
</dbReference>
<dbReference type="Proteomes" id="UP000032680">
    <property type="component" value="Unassembled WGS sequence"/>
</dbReference>
<dbReference type="NCBIfam" id="NF004398">
    <property type="entry name" value="PRK05756.1"/>
    <property type="match status" value="1"/>
</dbReference>
<dbReference type="EC" id="2.7.1.35" evidence="1"/>
<dbReference type="PANTHER" id="PTHR10534">
    <property type="entry name" value="PYRIDOXAL KINASE"/>
    <property type="match status" value="1"/>
</dbReference>
<dbReference type="InterPro" id="IPR013749">
    <property type="entry name" value="PM/HMP-P_kinase-1"/>
</dbReference>
<sequence>MYLRMRVNEGLHMSKAEAAQAAPCVLSIQSWVAYGHVGNAAAMFPLQRLGAEVWAIHTVQFSNHTGYGDWRGQVFDGAAVGALVDGMAARGALSRCDAVLSGYMGDMGIGGAILDAVARVRAASPAAVYCCDPVIGDADTGPYVRDGIEALLGGAALPAADLLTPNLFELERLAGRPCATRADITAAVAAVRARMRAAGPRVVLVTSARTEETPADSLDLVVAGPAGTVLIRTPLLDLRANGAGDVTAALFLYHWLATGEATEAAGRAVAAVHGLLRRTRAAGSAELLVVQAQDEFVSPSIRFPAVPL</sequence>
<dbReference type="EMBL" id="BANB01000149">
    <property type="protein sequence ID" value="GAN76714.1"/>
    <property type="molecule type" value="Genomic_DNA"/>
</dbReference>
<dbReference type="RefSeq" id="WP_307188624.1">
    <property type="nucleotide sequence ID" value="NZ_BANB01000149.1"/>
</dbReference>
<name>A0A0D6P777_9PROT</name>
<keyword evidence="8" id="KW-1185">Reference proteome</keyword>
<evidence type="ECO:0000256" key="4">
    <source>
        <dbReference type="ARBA" id="ARBA00022777"/>
    </source>
</evidence>
<dbReference type="GO" id="GO:0005524">
    <property type="term" value="F:ATP binding"/>
    <property type="evidence" value="ECO:0007669"/>
    <property type="project" value="UniProtKB-KW"/>
</dbReference>
<keyword evidence="4 7" id="KW-0418">Kinase</keyword>
<dbReference type="PANTHER" id="PTHR10534:SF2">
    <property type="entry name" value="PYRIDOXAL KINASE"/>
    <property type="match status" value="1"/>
</dbReference>
<evidence type="ECO:0000256" key="3">
    <source>
        <dbReference type="ARBA" id="ARBA00022741"/>
    </source>
</evidence>
<keyword evidence="3" id="KW-0547">Nucleotide-binding</keyword>
<evidence type="ECO:0000259" key="6">
    <source>
        <dbReference type="Pfam" id="PF08543"/>
    </source>
</evidence>
<dbReference type="CDD" id="cd01173">
    <property type="entry name" value="pyridoxal_pyridoxamine_kinase"/>
    <property type="match status" value="1"/>
</dbReference>
<dbReference type="InterPro" id="IPR004625">
    <property type="entry name" value="PyrdxlKinase"/>
</dbReference>
<evidence type="ECO:0000256" key="5">
    <source>
        <dbReference type="ARBA" id="ARBA00022840"/>
    </source>
</evidence>
<dbReference type="AlphaFoldDB" id="A0A0D6P777"/>
<evidence type="ECO:0000256" key="2">
    <source>
        <dbReference type="ARBA" id="ARBA00022679"/>
    </source>
</evidence>
<dbReference type="GO" id="GO:0009443">
    <property type="term" value="P:pyridoxal 5'-phosphate salvage"/>
    <property type="evidence" value="ECO:0007669"/>
    <property type="project" value="InterPro"/>
</dbReference>
<accession>A0A0D6P777</accession>
<dbReference type="Gene3D" id="3.40.1190.20">
    <property type="match status" value="1"/>
</dbReference>
<keyword evidence="5" id="KW-0067">ATP-binding</keyword>
<protein>
    <recommendedName>
        <fullName evidence="1">pyridoxal kinase</fullName>
        <ecNumber evidence="1">2.7.1.35</ecNumber>
    </recommendedName>
</protein>
<comment type="caution">
    <text evidence="7">The sequence shown here is derived from an EMBL/GenBank/DDBJ whole genome shotgun (WGS) entry which is preliminary data.</text>
</comment>
<organism evidence="7 8">
    <name type="scientific">Acidisphaera rubrifaciens HS-AP3</name>
    <dbReference type="NCBI Taxonomy" id="1231350"/>
    <lineage>
        <taxon>Bacteria</taxon>
        <taxon>Pseudomonadati</taxon>
        <taxon>Pseudomonadota</taxon>
        <taxon>Alphaproteobacteria</taxon>
        <taxon>Acetobacterales</taxon>
        <taxon>Acetobacteraceae</taxon>
        <taxon>Acidisphaera</taxon>
    </lineage>
</organism>
<feature type="domain" description="Pyridoxamine kinase/Phosphomethylpyrimidine kinase" evidence="6">
    <location>
        <begin position="112"/>
        <end position="283"/>
    </location>
</feature>
<dbReference type="Pfam" id="PF08543">
    <property type="entry name" value="Phos_pyr_kin"/>
    <property type="match status" value="1"/>
</dbReference>
<dbReference type="GO" id="GO:0008478">
    <property type="term" value="F:pyridoxal kinase activity"/>
    <property type="evidence" value="ECO:0007669"/>
    <property type="project" value="UniProtKB-EC"/>
</dbReference>
<evidence type="ECO:0000313" key="8">
    <source>
        <dbReference type="Proteomes" id="UP000032680"/>
    </source>
</evidence>
<gene>
    <name evidence="7" type="ORF">Asru_0149_05</name>
</gene>
<dbReference type="SUPFAM" id="SSF53613">
    <property type="entry name" value="Ribokinase-like"/>
    <property type="match status" value="1"/>
</dbReference>
<keyword evidence="2" id="KW-0808">Transferase</keyword>
<proteinExistence type="predicted"/>
<dbReference type="GO" id="GO:0005829">
    <property type="term" value="C:cytosol"/>
    <property type="evidence" value="ECO:0007669"/>
    <property type="project" value="TreeGrafter"/>
</dbReference>